<evidence type="ECO:0000313" key="2">
    <source>
        <dbReference type="EnsemblPlants" id="OB01G54390.1"/>
    </source>
</evidence>
<dbReference type="OMA" id="MINPGRY"/>
<dbReference type="EnsemblPlants" id="OB01G54390.1">
    <property type="protein sequence ID" value="OB01G54390.1"/>
    <property type="gene ID" value="OB01G54390"/>
</dbReference>
<dbReference type="HOGENOM" id="CLU_018422_2_0_1"/>
<dbReference type="Pfam" id="PF06830">
    <property type="entry name" value="Root_cap"/>
    <property type="match status" value="1"/>
</dbReference>
<dbReference type="InterPro" id="IPR009646">
    <property type="entry name" value="Root_cap"/>
</dbReference>
<dbReference type="AlphaFoldDB" id="J3L883"/>
<proteinExistence type="predicted"/>
<evidence type="ECO:0008006" key="4">
    <source>
        <dbReference type="Google" id="ProtNLM"/>
    </source>
</evidence>
<accession>J3L883</accession>
<name>J3L883_ORYBR</name>
<reference evidence="2" key="2">
    <citation type="submission" date="2013-04" db="UniProtKB">
        <authorList>
            <consortium name="EnsemblPlants"/>
        </authorList>
    </citation>
    <scope>IDENTIFICATION</scope>
</reference>
<feature type="signal peptide" evidence="1">
    <location>
        <begin position="1"/>
        <end position="23"/>
    </location>
</feature>
<protein>
    <recommendedName>
        <fullName evidence="4">Root cap protein 1</fullName>
    </recommendedName>
</protein>
<dbReference type="Gramene" id="OB01G54390.1">
    <property type="protein sequence ID" value="OB01G54390.1"/>
    <property type="gene ID" value="OB01G54390"/>
</dbReference>
<sequence>MAGRVVAVAAAAAALLVVVCAAAQTPPPARLPRNYHVINPGRFGKRDQQLTCTDSNGNKAACMAQCDKRCPNQCIVMCPSCKTFCMCDFYPGVSCGDPRFTGGDGNNFYFHGKKDQDFCVVSDADLHINAHFIGKRNPTMSRDFTWIQALGDVDRLELAFDGAPVDVPAELGARWESAAAPGLTVTRTAATNGVRVQLAGVFDIMANVVPITEQDSRIHNYGVTEEDSLAHLDLGFKFYDLSDDVHGVLGQTYRSDYVNKLSVSASMPVMGGAPSYVVSDIFATDCAVARFGRRAGISMVTGSAN</sequence>
<dbReference type="PANTHER" id="PTHR31656">
    <property type="entry name" value="ROOT CAP DOMAIN-CONTAINING PROTEIN"/>
    <property type="match status" value="1"/>
</dbReference>
<dbReference type="STRING" id="4533.J3L883"/>
<keyword evidence="3" id="KW-1185">Reference proteome</keyword>
<feature type="chain" id="PRO_5003773566" description="Root cap protein 1" evidence="1">
    <location>
        <begin position="24"/>
        <end position="305"/>
    </location>
</feature>
<organism evidence="2">
    <name type="scientific">Oryza brachyantha</name>
    <name type="common">malo sina</name>
    <dbReference type="NCBI Taxonomy" id="4533"/>
    <lineage>
        <taxon>Eukaryota</taxon>
        <taxon>Viridiplantae</taxon>
        <taxon>Streptophyta</taxon>
        <taxon>Embryophyta</taxon>
        <taxon>Tracheophyta</taxon>
        <taxon>Spermatophyta</taxon>
        <taxon>Magnoliopsida</taxon>
        <taxon>Liliopsida</taxon>
        <taxon>Poales</taxon>
        <taxon>Poaceae</taxon>
        <taxon>BOP clade</taxon>
        <taxon>Oryzoideae</taxon>
        <taxon>Oryzeae</taxon>
        <taxon>Oryzinae</taxon>
        <taxon>Oryza</taxon>
    </lineage>
</organism>
<reference evidence="2" key="1">
    <citation type="journal article" date="2013" name="Nat. Commun.">
        <title>Whole-genome sequencing of Oryza brachyantha reveals mechanisms underlying Oryza genome evolution.</title>
        <authorList>
            <person name="Chen J."/>
            <person name="Huang Q."/>
            <person name="Gao D."/>
            <person name="Wang J."/>
            <person name="Lang Y."/>
            <person name="Liu T."/>
            <person name="Li B."/>
            <person name="Bai Z."/>
            <person name="Luis Goicoechea J."/>
            <person name="Liang C."/>
            <person name="Chen C."/>
            <person name="Zhang W."/>
            <person name="Sun S."/>
            <person name="Liao Y."/>
            <person name="Zhang X."/>
            <person name="Yang L."/>
            <person name="Song C."/>
            <person name="Wang M."/>
            <person name="Shi J."/>
            <person name="Liu G."/>
            <person name="Liu J."/>
            <person name="Zhou H."/>
            <person name="Zhou W."/>
            <person name="Yu Q."/>
            <person name="An N."/>
            <person name="Chen Y."/>
            <person name="Cai Q."/>
            <person name="Wang B."/>
            <person name="Liu B."/>
            <person name="Min J."/>
            <person name="Huang Y."/>
            <person name="Wu H."/>
            <person name="Li Z."/>
            <person name="Zhang Y."/>
            <person name="Yin Y."/>
            <person name="Song W."/>
            <person name="Jiang J."/>
            <person name="Jackson S.A."/>
            <person name="Wing R.A."/>
            <person name="Wang J."/>
            <person name="Chen M."/>
        </authorList>
    </citation>
    <scope>NUCLEOTIDE SEQUENCE [LARGE SCALE GENOMIC DNA]</scope>
    <source>
        <strain evidence="2">cv. IRGC 101232</strain>
    </source>
</reference>
<keyword evidence="1" id="KW-0732">Signal</keyword>
<dbReference type="eggNOG" id="ENOG502QS4C">
    <property type="taxonomic scope" value="Eukaryota"/>
</dbReference>
<dbReference type="Proteomes" id="UP000006038">
    <property type="component" value="Chromosome 1"/>
</dbReference>
<evidence type="ECO:0000313" key="3">
    <source>
        <dbReference type="Proteomes" id="UP000006038"/>
    </source>
</evidence>
<evidence type="ECO:0000256" key="1">
    <source>
        <dbReference type="SAM" id="SignalP"/>
    </source>
</evidence>